<evidence type="ECO:0000256" key="13">
    <source>
        <dbReference type="ARBA" id="ARBA00023157"/>
    </source>
</evidence>
<dbReference type="PANTHER" id="PTHR36701">
    <property type="entry name" value="EPOXYQUEUOSINE REDUCTASE QUEH"/>
    <property type="match status" value="1"/>
</dbReference>
<feature type="binding site" evidence="17">
    <location>
        <position position="32"/>
    </location>
    <ligand>
        <name>[4Fe-4S] cluster</name>
        <dbReference type="ChEBI" id="CHEBI:49883"/>
    </ligand>
</feature>
<dbReference type="KEGG" id="rus:RBI_II00105"/>
<name>A0AAW5KRQ3_9FIRM</name>
<evidence type="ECO:0000313" key="21">
    <source>
        <dbReference type="Proteomes" id="UP001206236"/>
    </source>
</evidence>
<dbReference type="AlphaFoldDB" id="A0AAW5KRQ3"/>
<dbReference type="EC" id="1.17.99.6" evidence="4 17"/>
<evidence type="ECO:0000256" key="10">
    <source>
        <dbReference type="ARBA" id="ARBA00023002"/>
    </source>
</evidence>
<dbReference type="GO" id="GO:0008616">
    <property type="term" value="P:tRNA queuosine(34) biosynthetic process"/>
    <property type="evidence" value="ECO:0007669"/>
    <property type="project" value="UniProtKB-UniRule"/>
</dbReference>
<feature type="binding site" evidence="17">
    <location>
        <position position="116"/>
    </location>
    <ligand>
        <name>[4Fe-4S] cluster</name>
        <dbReference type="ChEBI" id="CHEBI:49883"/>
    </ligand>
</feature>
<dbReference type="Pfam" id="PF02677">
    <property type="entry name" value="QueH"/>
    <property type="match status" value="1"/>
</dbReference>
<feature type="disulfide bond" description="Redox-active" evidence="17">
    <location>
        <begin position="195"/>
        <end position="197"/>
    </location>
</feature>
<evidence type="ECO:0000313" key="18">
    <source>
        <dbReference type="EMBL" id="CCO05879.1"/>
    </source>
</evidence>
<keyword evidence="12 17" id="KW-0411">Iron-sulfur</keyword>
<dbReference type="PANTHER" id="PTHR36701:SF1">
    <property type="entry name" value="EPOXYQUEUOSINE REDUCTASE QUEH"/>
    <property type="match status" value="1"/>
</dbReference>
<dbReference type="EMBL" id="JANGCN010000015">
    <property type="protein sequence ID" value="MCQ5153222.1"/>
    <property type="molecule type" value="Genomic_DNA"/>
</dbReference>
<comment type="catalytic activity">
    <reaction evidence="16 17">
        <text>epoxyqueuosine(34) in tRNA + AH2 = queuosine(34) in tRNA + A + H2O</text>
        <dbReference type="Rhea" id="RHEA:32159"/>
        <dbReference type="Rhea" id="RHEA-COMP:18571"/>
        <dbReference type="Rhea" id="RHEA-COMP:18582"/>
        <dbReference type="ChEBI" id="CHEBI:13193"/>
        <dbReference type="ChEBI" id="CHEBI:15377"/>
        <dbReference type="ChEBI" id="CHEBI:17499"/>
        <dbReference type="ChEBI" id="CHEBI:194431"/>
        <dbReference type="ChEBI" id="CHEBI:194443"/>
        <dbReference type="EC" id="1.17.99.6"/>
    </reaction>
</comment>
<dbReference type="Proteomes" id="UP000027600">
    <property type="component" value="Chromosome II"/>
</dbReference>
<evidence type="ECO:0000256" key="12">
    <source>
        <dbReference type="ARBA" id="ARBA00023014"/>
    </source>
</evidence>
<evidence type="ECO:0000256" key="3">
    <source>
        <dbReference type="ARBA" id="ARBA00008207"/>
    </source>
</evidence>
<sequence>MQKVNYQKKLEGIIKKHEEKGEVPTLLLHSCCAPCSSYVLEYLSQYFKITVFYYNPNIYPREEYDKRVAELQRLIAQMPMKNPVTFVERGYDEGEFFQAVKGFENIPEGGERCFRCYRLRLERTAQLAKELGVDYFTTTLSISPYKNAQKLNEISEKLGEIYDVKALPADFKKREGYKRSIQLSSEYGLYRQDYCGCIFSKRERERLNTITTKSE</sequence>
<evidence type="ECO:0000256" key="16">
    <source>
        <dbReference type="ARBA" id="ARBA00047415"/>
    </source>
</evidence>
<evidence type="ECO:0000256" key="9">
    <source>
        <dbReference type="ARBA" id="ARBA00022785"/>
    </source>
</evidence>
<evidence type="ECO:0000256" key="5">
    <source>
        <dbReference type="ARBA" id="ARBA00016895"/>
    </source>
</evidence>
<gene>
    <name evidence="17" type="primary">queH</name>
    <name evidence="19" type="ORF">NE632_07855</name>
    <name evidence="18" type="ORF">RBI_II00105</name>
</gene>
<keyword evidence="6 17" id="KW-0004">4Fe-4S</keyword>
<dbReference type="EMBL" id="HF545617">
    <property type="protein sequence ID" value="CCO05879.1"/>
    <property type="molecule type" value="Genomic_DNA"/>
</dbReference>
<dbReference type="GO" id="GO:0052693">
    <property type="term" value="F:epoxyqueuosine reductase activity"/>
    <property type="evidence" value="ECO:0007669"/>
    <property type="project" value="UniProtKB-UniRule"/>
</dbReference>
<evidence type="ECO:0000256" key="7">
    <source>
        <dbReference type="ARBA" id="ARBA00022694"/>
    </source>
</evidence>
<evidence type="ECO:0000256" key="15">
    <source>
        <dbReference type="ARBA" id="ARBA00031446"/>
    </source>
</evidence>
<evidence type="ECO:0000256" key="4">
    <source>
        <dbReference type="ARBA" id="ARBA00012622"/>
    </source>
</evidence>
<accession>A0AAW5KRQ3</accession>
<keyword evidence="9 17" id="KW-0671">Queuosine biosynthesis</keyword>
<evidence type="ECO:0000256" key="14">
    <source>
        <dbReference type="ARBA" id="ARBA00023284"/>
    </source>
</evidence>
<dbReference type="GO" id="GO:0051539">
    <property type="term" value="F:4 iron, 4 sulfur cluster binding"/>
    <property type="evidence" value="ECO:0007669"/>
    <property type="project" value="UniProtKB-UniRule"/>
</dbReference>
<feature type="binding site" evidence="17">
    <location>
        <position position="113"/>
    </location>
    <ligand>
        <name>[4Fe-4S] cluster</name>
        <dbReference type="ChEBI" id="CHEBI:49883"/>
    </ligand>
</feature>
<keyword evidence="11 17" id="KW-0408">Iron</keyword>
<proteinExistence type="inferred from homology"/>
<evidence type="ECO:0000256" key="11">
    <source>
        <dbReference type="ARBA" id="ARBA00023004"/>
    </source>
</evidence>
<keyword evidence="10 17" id="KW-0560">Oxidoreductase</keyword>
<reference evidence="18 20" key="1">
    <citation type="journal article" date="2014" name="Int. J. Syst. Evol. Microbiol.">
        <title>Complete genome of a new Firmicutes species belonging to the dominant human colonic microbiota ('Ruminococcus bicirculans') reveals two chromosomes and a selective capacity to utilize plant glucans.</title>
        <authorList>
            <consortium name="NISC Comparative Sequencing Program"/>
            <person name="Wegmann U."/>
            <person name="Louis P."/>
            <person name="Goesmann A."/>
            <person name="Henrissat B."/>
            <person name="Duncan S.H."/>
            <person name="Flint H.J."/>
        </authorList>
    </citation>
    <scope>NUCLEOTIDE SEQUENCE [LARGE SCALE GENOMIC DNA]</scope>
    <source>
        <strain evidence="18 20">80/3</strain>
    </source>
</reference>
<evidence type="ECO:0000256" key="6">
    <source>
        <dbReference type="ARBA" id="ARBA00022485"/>
    </source>
</evidence>
<dbReference type="InterPro" id="IPR003828">
    <property type="entry name" value="QueH"/>
</dbReference>
<keyword evidence="13 17" id="KW-1015">Disulfide bond</keyword>
<keyword evidence="14 17" id="KW-0676">Redox-active center</keyword>
<feature type="binding site" evidence="17">
    <location>
        <position position="31"/>
    </location>
    <ligand>
        <name>[4Fe-4S] cluster</name>
        <dbReference type="ChEBI" id="CHEBI:49883"/>
    </ligand>
</feature>
<dbReference type="GO" id="GO:0046872">
    <property type="term" value="F:metal ion binding"/>
    <property type="evidence" value="ECO:0007669"/>
    <property type="project" value="UniProtKB-KW"/>
</dbReference>
<organism evidence="19 21">
    <name type="scientific">Ruminococcus bicirculans</name>
    <name type="common">ex Wegman et al. 2014</name>
    <dbReference type="NCBI Taxonomy" id="1160721"/>
    <lineage>
        <taxon>Bacteria</taxon>
        <taxon>Bacillati</taxon>
        <taxon>Bacillota</taxon>
        <taxon>Clostridia</taxon>
        <taxon>Eubacteriales</taxon>
        <taxon>Oscillospiraceae</taxon>
        <taxon>Ruminococcus</taxon>
    </lineage>
</organism>
<evidence type="ECO:0000313" key="20">
    <source>
        <dbReference type="Proteomes" id="UP000027600"/>
    </source>
</evidence>
<evidence type="ECO:0000256" key="8">
    <source>
        <dbReference type="ARBA" id="ARBA00022723"/>
    </source>
</evidence>
<keyword evidence="7 17" id="KW-0819">tRNA processing</keyword>
<dbReference type="RefSeq" id="WP_041337215.1">
    <property type="nucleotide sequence ID" value="NZ_DAWALU010000017.1"/>
</dbReference>
<keyword evidence="8 17" id="KW-0479">Metal-binding</keyword>
<dbReference type="HAMAP" id="MF_02089">
    <property type="entry name" value="QueH"/>
    <property type="match status" value="1"/>
</dbReference>
<evidence type="ECO:0000256" key="2">
    <source>
        <dbReference type="ARBA" id="ARBA00004691"/>
    </source>
</evidence>
<protein>
    <recommendedName>
        <fullName evidence="5 17">Epoxyqueuosine reductase QueH</fullName>
        <ecNumber evidence="4 17">1.17.99.6</ecNumber>
    </recommendedName>
    <alternativeName>
        <fullName evidence="15 17">Queuosine biosynthesis protein QueH</fullName>
    </alternativeName>
</protein>
<evidence type="ECO:0000256" key="1">
    <source>
        <dbReference type="ARBA" id="ARBA00002268"/>
    </source>
</evidence>
<comment type="similarity">
    <text evidence="3 17">Belongs to the QueH family.</text>
</comment>
<dbReference type="Proteomes" id="UP001206236">
    <property type="component" value="Unassembled WGS sequence"/>
</dbReference>
<evidence type="ECO:0000313" key="19">
    <source>
        <dbReference type="EMBL" id="MCQ5153222.1"/>
    </source>
</evidence>
<evidence type="ECO:0000256" key="17">
    <source>
        <dbReference type="HAMAP-Rule" id="MF_02089"/>
    </source>
</evidence>
<reference evidence="19" key="2">
    <citation type="submission" date="2022-06" db="EMBL/GenBank/DDBJ databases">
        <title>Isolation of gut microbiota from human fecal samples.</title>
        <authorList>
            <person name="Pamer E.G."/>
            <person name="Barat B."/>
            <person name="Waligurski E."/>
            <person name="Medina S."/>
            <person name="Paddock L."/>
            <person name="Mostad J."/>
        </authorList>
    </citation>
    <scope>NUCLEOTIDE SEQUENCE</scope>
    <source>
        <strain evidence="19">DFI.5.57</strain>
    </source>
</reference>
<keyword evidence="20" id="KW-1185">Reference proteome</keyword>
<comment type="function">
    <text evidence="1 17">Catalyzes the conversion of epoxyqueuosine (oQ) to queuosine (Q), which is a hypermodified base found in the wobble positions of tRNA(Asp), tRNA(Asn), tRNA(His) and tRNA(Tyr).</text>
</comment>
<comment type="pathway">
    <text evidence="2 17">tRNA modification; tRNA-queuosine biosynthesis.</text>
</comment>